<dbReference type="PANTHER" id="PTHR31630:SF6">
    <property type="entry name" value="PHYTANOYL-COA DIOXYGENASE-RELATED"/>
    <property type="match status" value="1"/>
</dbReference>
<dbReference type="SUPFAM" id="SSF51197">
    <property type="entry name" value="Clavaminate synthase-like"/>
    <property type="match status" value="1"/>
</dbReference>
<proteinExistence type="predicted"/>
<dbReference type="InParanoid" id="W3X8S6"/>
<dbReference type="Proteomes" id="UP000030651">
    <property type="component" value="Unassembled WGS sequence"/>
</dbReference>
<dbReference type="EMBL" id="KI912111">
    <property type="protein sequence ID" value="ETS82429.1"/>
    <property type="molecule type" value="Genomic_DNA"/>
</dbReference>
<dbReference type="Pfam" id="PF05721">
    <property type="entry name" value="PhyH"/>
    <property type="match status" value="1"/>
</dbReference>
<sequence>MPGRLQDEGSYASEPTVDVQKEYGDWRDKLIKDGYVVLKGVVPAERAQHYLDSIFSWLETFPYGFKKDDPSTWGPEHLPAHVKSGMYHGYSVSHEKFFWDARLEPAIIDAFAKIWGTDELLVSFDGVNLTLPSANRPAVGAWPHVDQSPLRKGLQCVQGLLNLAPNGPDDGGLIVMKGSSALNEEYFATHENSQETWGPADWFGFSEKDVEWFKSKGCEIIKVCADPGDLILWDSREVHYNQLPKSDAVRSVLYMCYTPASYAAPEDLKKKAELFESRMGTTHWPHANIFPNNAVQTRLGKPETYSRDQPIESPMMSHRMLQLAGVKPY</sequence>
<dbReference type="HOGENOM" id="CLU_049199_0_0_1"/>
<evidence type="ECO:0000313" key="2">
    <source>
        <dbReference type="Proteomes" id="UP000030651"/>
    </source>
</evidence>
<name>W3X8S6_PESFW</name>
<dbReference type="OrthoDB" id="445007at2759"/>
<dbReference type="InterPro" id="IPR008775">
    <property type="entry name" value="Phytyl_CoA_dOase-like"/>
</dbReference>
<gene>
    <name evidence="1" type="ORF">PFICI_04305</name>
</gene>
<accession>W3X8S6</accession>
<dbReference type="AlphaFoldDB" id="W3X8S6"/>
<dbReference type="Gene3D" id="2.60.120.620">
    <property type="entry name" value="q2cbj1_9rhob like domain"/>
    <property type="match status" value="1"/>
</dbReference>
<dbReference type="KEGG" id="pfy:PFICI_04305"/>
<dbReference type="OMA" id="TWGPADW"/>
<dbReference type="GeneID" id="19269318"/>
<evidence type="ECO:0000313" key="1">
    <source>
        <dbReference type="EMBL" id="ETS82429.1"/>
    </source>
</evidence>
<keyword evidence="2" id="KW-1185">Reference proteome</keyword>
<dbReference type="eggNOG" id="ENOG502QZ63">
    <property type="taxonomic scope" value="Eukaryota"/>
</dbReference>
<protein>
    <recommendedName>
        <fullName evidence="3">Phytanoyl-CoA dioxygenase</fullName>
    </recommendedName>
</protein>
<reference evidence="2" key="1">
    <citation type="journal article" date="2015" name="BMC Genomics">
        <title>Genomic and transcriptomic analysis of the endophytic fungus Pestalotiopsis fici reveals its lifestyle and high potential for synthesis of natural products.</title>
        <authorList>
            <person name="Wang X."/>
            <person name="Zhang X."/>
            <person name="Liu L."/>
            <person name="Xiang M."/>
            <person name="Wang W."/>
            <person name="Sun X."/>
            <person name="Che Y."/>
            <person name="Guo L."/>
            <person name="Liu G."/>
            <person name="Guo L."/>
            <person name="Wang C."/>
            <person name="Yin W.B."/>
            <person name="Stadler M."/>
            <person name="Zhang X."/>
            <person name="Liu X."/>
        </authorList>
    </citation>
    <scope>NUCLEOTIDE SEQUENCE [LARGE SCALE GENOMIC DNA]</scope>
    <source>
        <strain evidence="2">W106-1 / CGMCC3.15140</strain>
    </source>
</reference>
<dbReference type="RefSeq" id="XP_007831077.1">
    <property type="nucleotide sequence ID" value="XM_007832886.1"/>
</dbReference>
<organism evidence="1 2">
    <name type="scientific">Pestalotiopsis fici (strain W106-1 / CGMCC3.15140)</name>
    <dbReference type="NCBI Taxonomy" id="1229662"/>
    <lineage>
        <taxon>Eukaryota</taxon>
        <taxon>Fungi</taxon>
        <taxon>Dikarya</taxon>
        <taxon>Ascomycota</taxon>
        <taxon>Pezizomycotina</taxon>
        <taxon>Sordariomycetes</taxon>
        <taxon>Xylariomycetidae</taxon>
        <taxon>Amphisphaeriales</taxon>
        <taxon>Sporocadaceae</taxon>
        <taxon>Pestalotiopsis</taxon>
    </lineage>
</organism>
<evidence type="ECO:0008006" key="3">
    <source>
        <dbReference type="Google" id="ProtNLM"/>
    </source>
</evidence>
<dbReference type="PANTHER" id="PTHR31630">
    <property type="entry name" value="PHYTANOYL-COA DIOXYGENASE-RELATED-RELATED"/>
    <property type="match status" value="1"/>
</dbReference>